<keyword evidence="1" id="KW-0479">Metal-binding</keyword>
<dbReference type="OrthoDB" id="4741649at2759"/>
<feature type="domain" description="C2H2-type" evidence="2">
    <location>
        <begin position="138"/>
        <end position="166"/>
    </location>
</feature>
<organism evidence="3 4">
    <name type="scientific">Xylaria multiplex</name>
    <dbReference type="NCBI Taxonomy" id="323545"/>
    <lineage>
        <taxon>Eukaryota</taxon>
        <taxon>Fungi</taxon>
        <taxon>Dikarya</taxon>
        <taxon>Ascomycota</taxon>
        <taxon>Pezizomycotina</taxon>
        <taxon>Sordariomycetes</taxon>
        <taxon>Xylariomycetidae</taxon>
        <taxon>Xylariales</taxon>
        <taxon>Xylariaceae</taxon>
        <taxon>Xylaria</taxon>
    </lineage>
</organism>
<evidence type="ECO:0000313" key="4">
    <source>
        <dbReference type="Proteomes" id="UP000481858"/>
    </source>
</evidence>
<dbReference type="SMART" id="SM00355">
    <property type="entry name" value="ZnF_C2H2"/>
    <property type="match status" value="1"/>
</dbReference>
<accession>A0A7C8MKU9</accession>
<keyword evidence="1" id="KW-0863">Zinc-finger</keyword>
<dbReference type="Gene3D" id="3.30.160.60">
    <property type="entry name" value="Classic Zinc Finger"/>
    <property type="match status" value="1"/>
</dbReference>
<keyword evidence="4" id="KW-1185">Reference proteome</keyword>
<dbReference type="SUPFAM" id="SSF57667">
    <property type="entry name" value="beta-beta-alpha zinc fingers"/>
    <property type="match status" value="1"/>
</dbReference>
<dbReference type="GO" id="GO:0008270">
    <property type="term" value="F:zinc ion binding"/>
    <property type="evidence" value="ECO:0007669"/>
    <property type="project" value="UniProtKB-KW"/>
</dbReference>
<gene>
    <name evidence="3" type="ORF">GQX73_g10445</name>
</gene>
<dbReference type="InterPro" id="IPR036236">
    <property type="entry name" value="Znf_C2H2_sf"/>
</dbReference>
<dbReference type="PROSITE" id="PS00028">
    <property type="entry name" value="ZINC_FINGER_C2H2_1"/>
    <property type="match status" value="1"/>
</dbReference>
<dbReference type="InParanoid" id="A0A7C8MKU9"/>
<evidence type="ECO:0000259" key="2">
    <source>
        <dbReference type="PROSITE" id="PS50157"/>
    </source>
</evidence>
<dbReference type="EMBL" id="WUBL01000230">
    <property type="protein sequence ID" value="KAF2963133.1"/>
    <property type="molecule type" value="Genomic_DNA"/>
</dbReference>
<keyword evidence="1" id="KW-0862">Zinc</keyword>
<comment type="caution">
    <text evidence="3">The sequence shown here is derived from an EMBL/GenBank/DDBJ whole genome shotgun (WGS) entry which is preliminary data.</text>
</comment>
<protein>
    <recommendedName>
        <fullName evidence="2">C2H2-type domain-containing protein</fullName>
    </recommendedName>
</protein>
<dbReference type="InterPro" id="IPR013087">
    <property type="entry name" value="Znf_C2H2_type"/>
</dbReference>
<dbReference type="PROSITE" id="PS50157">
    <property type="entry name" value="ZINC_FINGER_C2H2_2"/>
    <property type="match status" value="1"/>
</dbReference>
<name>A0A7C8MKU9_9PEZI</name>
<evidence type="ECO:0000313" key="3">
    <source>
        <dbReference type="EMBL" id="KAF2963133.1"/>
    </source>
</evidence>
<dbReference type="Proteomes" id="UP000481858">
    <property type="component" value="Unassembled WGS sequence"/>
</dbReference>
<proteinExistence type="predicted"/>
<evidence type="ECO:0000256" key="1">
    <source>
        <dbReference type="PROSITE-ProRule" id="PRU00042"/>
    </source>
</evidence>
<dbReference type="AlphaFoldDB" id="A0A7C8MKU9"/>
<sequence length="401" mass="46021">MATAEEADDIVFDDYWVSQMPLDENCPTLPGSIVDHSMLGFDPQCMAPTSPTTAVGYNQDQYPVIYSYPMHDYRFVSQPAFQPSPWAPDPSGFSGDPNIDSSHHSYDIPVPNFYQNLGPGTLPPSFTNASPAYHARQHLCNVCPQTFKHKRDLNRHMDTVHATDRELGYRCRCGKTDIRKDNHRRHIRTCSKKNGNHPFSCKCLTMYEDEAAYLSHISMCQVPPPLTVSIRYYSVKMKGIIMHPLLQASASFMLYKGSKGLHKVSKMNPHQLHYLYGLFKEHSERQSLPNASENARVITPNIPFGNYVGRSLRGRQHEYQIEPRCWDDGDLVIFPAVSQDGDLCEAQFFKKCQLPRKLYLSRKRRIQRLKRSTNFMDELDQEDAKILVSRVPQGSAWTRWK</sequence>
<reference evidence="3 4" key="1">
    <citation type="submission" date="2019-12" db="EMBL/GenBank/DDBJ databases">
        <title>Draft genome sequence of the ascomycete Xylaria multiplex DSM 110363.</title>
        <authorList>
            <person name="Buettner E."/>
            <person name="Kellner H."/>
        </authorList>
    </citation>
    <scope>NUCLEOTIDE SEQUENCE [LARGE SCALE GENOMIC DNA]</scope>
    <source>
        <strain evidence="3 4">DSM 110363</strain>
    </source>
</reference>